<evidence type="ECO:0000256" key="1">
    <source>
        <dbReference type="SAM" id="MobiDB-lite"/>
    </source>
</evidence>
<feature type="non-terminal residue" evidence="2">
    <location>
        <position position="107"/>
    </location>
</feature>
<keyword evidence="3" id="KW-1185">Reference proteome</keyword>
<protein>
    <submittedName>
        <fullName evidence="2">Uncharacterized protein</fullName>
    </submittedName>
</protein>
<accession>A0AAV2SCU6</accession>
<dbReference type="EMBL" id="CAXKWB010057388">
    <property type="protein sequence ID" value="CAL4179449.1"/>
    <property type="molecule type" value="Genomic_DNA"/>
</dbReference>
<sequence length="107" mass="11869">MLGPICWEEPQEGKNAKKWDLGGGRGVKKGQKGSKAPKTSFFSTFDPLLLSYPLPTPILLAFLPSLCSLQQIGPKILKIGQKICVPQIFFIKLSKSQKILKLVKFLK</sequence>
<dbReference type="AlphaFoldDB" id="A0AAV2SCU6"/>
<evidence type="ECO:0000313" key="2">
    <source>
        <dbReference type="EMBL" id="CAL4179449.1"/>
    </source>
</evidence>
<dbReference type="Proteomes" id="UP001497623">
    <property type="component" value="Unassembled WGS sequence"/>
</dbReference>
<name>A0AAV2SCU6_MEGNR</name>
<proteinExistence type="predicted"/>
<organism evidence="2 3">
    <name type="scientific">Meganyctiphanes norvegica</name>
    <name type="common">Northern krill</name>
    <name type="synonym">Thysanopoda norvegica</name>
    <dbReference type="NCBI Taxonomy" id="48144"/>
    <lineage>
        <taxon>Eukaryota</taxon>
        <taxon>Metazoa</taxon>
        <taxon>Ecdysozoa</taxon>
        <taxon>Arthropoda</taxon>
        <taxon>Crustacea</taxon>
        <taxon>Multicrustacea</taxon>
        <taxon>Malacostraca</taxon>
        <taxon>Eumalacostraca</taxon>
        <taxon>Eucarida</taxon>
        <taxon>Euphausiacea</taxon>
        <taxon>Euphausiidae</taxon>
        <taxon>Meganyctiphanes</taxon>
    </lineage>
</organism>
<evidence type="ECO:0000313" key="3">
    <source>
        <dbReference type="Proteomes" id="UP001497623"/>
    </source>
</evidence>
<comment type="caution">
    <text evidence="2">The sequence shown here is derived from an EMBL/GenBank/DDBJ whole genome shotgun (WGS) entry which is preliminary data.</text>
</comment>
<gene>
    <name evidence="2" type="ORF">MNOR_LOCUS35163</name>
</gene>
<feature type="region of interest" description="Disordered" evidence="1">
    <location>
        <begin position="16"/>
        <end position="37"/>
    </location>
</feature>
<reference evidence="2 3" key="1">
    <citation type="submission" date="2024-05" db="EMBL/GenBank/DDBJ databases">
        <authorList>
            <person name="Wallberg A."/>
        </authorList>
    </citation>
    <scope>NUCLEOTIDE SEQUENCE [LARGE SCALE GENOMIC DNA]</scope>
</reference>